<dbReference type="OrthoDB" id="799328at2"/>
<dbReference type="AlphaFoldDB" id="A0A1M5LPH7"/>
<evidence type="ECO:0000313" key="3">
    <source>
        <dbReference type="Proteomes" id="UP000184384"/>
    </source>
</evidence>
<dbReference type="EMBL" id="FQWO01000003">
    <property type="protein sequence ID" value="SHG66790.1"/>
    <property type="molecule type" value="Genomic_DNA"/>
</dbReference>
<dbReference type="EMBL" id="PVUB01000004">
    <property type="protein sequence ID" value="PRZ24052.1"/>
    <property type="molecule type" value="Genomic_DNA"/>
</dbReference>
<reference evidence="3" key="2">
    <citation type="submission" date="2016-11" db="EMBL/GenBank/DDBJ databases">
        <authorList>
            <person name="Varghese N."/>
            <person name="Submissions S."/>
        </authorList>
    </citation>
    <scope>NUCLEOTIDE SEQUENCE [LARGE SCALE GENOMIC DNA]</scope>
    <source>
        <strain evidence="3">DSM 19729</strain>
    </source>
</reference>
<gene>
    <name evidence="1" type="ORF">BC624_104167</name>
    <name evidence="2" type="ORF">SAMN05443373_103167</name>
</gene>
<evidence type="ECO:0000313" key="4">
    <source>
        <dbReference type="Proteomes" id="UP000237771"/>
    </source>
</evidence>
<dbReference type="Proteomes" id="UP000184384">
    <property type="component" value="Unassembled WGS sequence"/>
</dbReference>
<organism evidence="2 3">
    <name type="scientific">Flavobacterium granuli</name>
    <dbReference type="NCBI Taxonomy" id="280093"/>
    <lineage>
        <taxon>Bacteria</taxon>
        <taxon>Pseudomonadati</taxon>
        <taxon>Bacteroidota</taxon>
        <taxon>Flavobacteriia</taxon>
        <taxon>Flavobacteriales</taxon>
        <taxon>Flavobacteriaceae</taxon>
        <taxon>Flavobacterium</taxon>
    </lineage>
</organism>
<proteinExistence type="predicted"/>
<dbReference type="Proteomes" id="UP000237771">
    <property type="component" value="Unassembled WGS sequence"/>
</dbReference>
<accession>A0A1M5LPH7</accession>
<reference evidence="1 4" key="3">
    <citation type="submission" date="2018-03" db="EMBL/GenBank/DDBJ databases">
        <title>Genomic Encyclopedia of Archaeal and Bacterial Type Strains, Phase II (KMG-II): from individual species to whole genera.</title>
        <authorList>
            <person name="Goeker M."/>
        </authorList>
    </citation>
    <scope>NUCLEOTIDE SEQUENCE [LARGE SCALE GENOMIC DNA]</scope>
    <source>
        <strain evidence="1 4">DSM 17797</strain>
    </source>
</reference>
<protein>
    <submittedName>
        <fullName evidence="2">Uncharacterized protein</fullName>
    </submittedName>
</protein>
<keyword evidence="4" id="KW-1185">Reference proteome</keyword>
<sequence length="105" mass="12028">MKTTLVLLIAFVFMNYSCESHQAILKSEQIEAVILDGGPIPTENCGWIIKVNNTYYSPANLSKEFEKDKTIVLIKYEVLNEDFICGNTTTYRAYKKIKILEISKK</sequence>
<evidence type="ECO:0000313" key="1">
    <source>
        <dbReference type="EMBL" id="PRZ24052.1"/>
    </source>
</evidence>
<name>A0A1M5LPH7_9FLAO</name>
<reference evidence="2" key="1">
    <citation type="submission" date="2016-11" db="EMBL/GenBank/DDBJ databases">
        <authorList>
            <person name="Jaros S."/>
            <person name="Januszkiewicz K."/>
            <person name="Wedrychowicz H."/>
        </authorList>
    </citation>
    <scope>NUCLEOTIDE SEQUENCE [LARGE SCALE GENOMIC DNA]</scope>
    <source>
        <strain evidence="2">DSM 19729</strain>
    </source>
</reference>
<dbReference type="RefSeq" id="WP_072941582.1">
    <property type="nucleotide sequence ID" value="NZ_FQWO01000003.1"/>
</dbReference>
<evidence type="ECO:0000313" key="2">
    <source>
        <dbReference type="EMBL" id="SHG66790.1"/>
    </source>
</evidence>